<comment type="caution">
    <text evidence="1">The sequence shown here is derived from an EMBL/GenBank/DDBJ whole genome shotgun (WGS) entry which is preliminary data.</text>
</comment>
<sequence>AEFLLAPSAQMGGWGNAVKAYLDMAGATGASGSTGLLAGLCAEIKLPAQAMTGTFAVLELDLVAPTSFVANEGLGLNCVSFINANLSETFAYAEVDDHGYFLNVQGLDDDTTHMLYDNTLKCVIGTTKWYLPFSSAEGSYTTAYPIVSSYATRAIDITDGFFRIGAQDEGVPLVDASPYAMEIHVKTASDIATIPVDGLTYATGLSCGIRCRYEVGFDQANVISMIAIEGRLRPKKDLGDGAHAAISGTIEAS</sequence>
<reference evidence="1" key="1">
    <citation type="journal article" date="2014" name="Front. Microbiol.">
        <title>High frequency of phylogenetically diverse reductive dehalogenase-homologous genes in deep subseafloor sedimentary metagenomes.</title>
        <authorList>
            <person name="Kawai M."/>
            <person name="Futagami T."/>
            <person name="Toyoda A."/>
            <person name="Takaki Y."/>
            <person name="Nishi S."/>
            <person name="Hori S."/>
            <person name="Arai W."/>
            <person name="Tsubouchi T."/>
            <person name="Morono Y."/>
            <person name="Uchiyama I."/>
            <person name="Ito T."/>
            <person name="Fujiyama A."/>
            <person name="Inagaki F."/>
            <person name="Takami H."/>
        </authorList>
    </citation>
    <scope>NUCLEOTIDE SEQUENCE</scope>
    <source>
        <strain evidence="1">Expedition CK06-06</strain>
    </source>
</reference>
<feature type="non-terminal residue" evidence="1">
    <location>
        <position position="1"/>
    </location>
</feature>
<evidence type="ECO:0000313" key="1">
    <source>
        <dbReference type="EMBL" id="GAG35330.1"/>
    </source>
</evidence>
<name>X0WXA3_9ZZZZ</name>
<proteinExistence type="predicted"/>
<dbReference type="AlphaFoldDB" id="X0WXA3"/>
<protein>
    <submittedName>
        <fullName evidence="1">Uncharacterized protein</fullName>
    </submittedName>
</protein>
<feature type="non-terminal residue" evidence="1">
    <location>
        <position position="253"/>
    </location>
</feature>
<accession>X0WXA3</accession>
<dbReference type="EMBL" id="BARS01040399">
    <property type="protein sequence ID" value="GAG35330.1"/>
    <property type="molecule type" value="Genomic_DNA"/>
</dbReference>
<organism evidence="1">
    <name type="scientific">marine sediment metagenome</name>
    <dbReference type="NCBI Taxonomy" id="412755"/>
    <lineage>
        <taxon>unclassified sequences</taxon>
        <taxon>metagenomes</taxon>
        <taxon>ecological metagenomes</taxon>
    </lineage>
</organism>
<gene>
    <name evidence="1" type="ORF">S01H1_61592</name>
</gene>